<reference evidence="8" key="1">
    <citation type="submission" date="2021-04" db="EMBL/GenBank/DDBJ databases">
        <title>Dactylosporangium aurantiacum NRRL B-8018 full assembly.</title>
        <authorList>
            <person name="Hartkoorn R.C."/>
            <person name="Beaudoing E."/>
            <person name="Hot D."/>
        </authorList>
    </citation>
    <scope>NUCLEOTIDE SEQUENCE</scope>
    <source>
        <strain evidence="8">NRRL B-8018</strain>
    </source>
</reference>
<evidence type="ECO:0000259" key="6">
    <source>
        <dbReference type="Pfam" id="PF04542"/>
    </source>
</evidence>
<dbReference type="NCBIfam" id="TIGR02937">
    <property type="entry name" value="sigma70-ECF"/>
    <property type="match status" value="1"/>
</dbReference>
<dbReference type="Pfam" id="PF04542">
    <property type="entry name" value="Sigma70_r2"/>
    <property type="match status" value="1"/>
</dbReference>
<dbReference type="SUPFAM" id="SSF88659">
    <property type="entry name" value="Sigma3 and sigma4 domains of RNA polymerase sigma factors"/>
    <property type="match status" value="1"/>
</dbReference>
<dbReference type="SUPFAM" id="SSF88946">
    <property type="entry name" value="Sigma2 domain of RNA polymerase sigma factors"/>
    <property type="match status" value="1"/>
</dbReference>
<keyword evidence="3" id="KW-0731">Sigma factor</keyword>
<evidence type="ECO:0000313" key="9">
    <source>
        <dbReference type="Proteomes" id="UP001058003"/>
    </source>
</evidence>
<dbReference type="PANTHER" id="PTHR43133">
    <property type="entry name" value="RNA POLYMERASE ECF-TYPE SIGMA FACTO"/>
    <property type="match status" value="1"/>
</dbReference>
<dbReference type="OrthoDB" id="4184921at2"/>
<dbReference type="Gene3D" id="1.10.10.10">
    <property type="entry name" value="Winged helix-like DNA-binding domain superfamily/Winged helix DNA-binding domain"/>
    <property type="match status" value="1"/>
</dbReference>
<organism evidence="8 9">
    <name type="scientific">Dactylosporangium aurantiacum</name>
    <dbReference type="NCBI Taxonomy" id="35754"/>
    <lineage>
        <taxon>Bacteria</taxon>
        <taxon>Bacillati</taxon>
        <taxon>Actinomycetota</taxon>
        <taxon>Actinomycetes</taxon>
        <taxon>Micromonosporales</taxon>
        <taxon>Micromonosporaceae</taxon>
        <taxon>Dactylosporangium</taxon>
    </lineage>
</organism>
<dbReference type="InterPro" id="IPR013324">
    <property type="entry name" value="RNA_pol_sigma_r3/r4-like"/>
</dbReference>
<gene>
    <name evidence="8" type="ORF">Daura_17295</name>
</gene>
<comment type="similarity">
    <text evidence="1">Belongs to the sigma-70 factor family. ECF subfamily.</text>
</comment>
<keyword evidence="4" id="KW-0238">DNA-binding</keyword>
<evidence type="ECO:0000256" key="2">
    <source>
        <dbReference type="ARBA" id="ARBA00023015"/>
    </source>
</evidence>
<dbReference type="GO" id="GO:0006352">
    <property type="term" value="P:DNA-templated transcription initiation"/>
    <property type="evidence" value="ECO:0007669"/>
    <property type="project" value="InterPro"/>
</dbReference>
<feature type="domain" description="RNA polymerase sigma-70 region 2" evidence="6">
    <location>
        <begin position="27"/>
        <end position="93"/>
    </location>
</feature>
<protein>
    <submittedName>
        <fullName evidence="8">Sigma-70 family RNA polymerase sigma factor</fullName>
    </submittedName>
</protein>
<evidence type="ECO:0000256" key="5">
    <source>
        <dbReference type="ARBA" id="ARBA00023163"/>
    </source>
</evidence>
<accession>A0A9Q9IQZ8</accession>
<dbReference type="InterPro" id="IPR013249">
    <property type="entry name" value="RNA_pol_sigma70_r4_t2"/>
</dbReference>
<name>A0A9Q9IQZ8_9ACTN</name>
<keyword evidence="9" id="KW-1185">Reference proteome</keyword>
<evidence type="ECO:0000313" key="8">
    <source>
        <dbReference type="EMBL" id="UWZ57765.1"/>
    </source>
</evidence>
<keyword evidence="5" id="KW-0804">Transcription</keyword>
<keyword evidence="2" id="KW-0805">Transcription regulation</keyword>
<evidence type="ECO:0000256" key="3">
    <source>
        <dbReference type="ARBA" id="ARBA00023082"/>
    </source>
</evidence>
<dbReference type="InterPro" id="IPR007627">
    <property type="entry name" value="RNA_pol_sigma70_r2"/>
</dbReference>
<dbReference type="InterPro" id="IPR013325">
    <property type="entry name" value="RNA_pol_sigma_r2"/>
</dbReference>
<dbReference type="Gene3D" id="1.10.1740.10">
    <property type="match status" value="1"/>
</dbReference>
<dbReference type="PANTHER" id="PTHR43133:SF8">
    <property type="entry name" value="RNA POLYMERASE SIGMA FACTOR HI_1459-RELATED"/>
    <property type="match status" value="1"/>
</dbReference>
<proteinExistence type="inferred from homology"/>
<dbReference type="InterPro" id="IPR014284">
    <property type="entry name" value="RNA_pol_sigma-70_dom"/>
</dbReference>
<dbReference type="EMBL" id="CP073767">
    <property type="protein sequence ID" value="UWZ57765.1"/>
    <property type="molecule type" value="Genomic_DNA"/>
</dbReference>
<evidence type="ECO:0000259" key="7">
    <source>
        <dbReference type="Pfam" id="PF08281"/>
    </source>
</evidence>
<dbReference type="InterPro" id="IPR036388">
    <property type="entry name" value="WH-like_DNA-bd_sf"/>
</dbReference>
<dbReference type="KEGG" id="daur:Daura_17295"/>
<sequence>MYGRHTASAGWEPPLARAPSAARFEALYRACYQDLLGYALRRVERPEAAADVVADTFLVAWRRIDEIPDEQARPWLFGVARNVLANHQRADRRRADLGARLRRELADATAIEPAVPPEIAHAFRGLPEGDQEVLRLVAWEGLTAEDLAVTLGCSVNAARIRLHRARRRFAEALRSPSLTSRSRSHRD</sequence>
<evidence type="ECO:0000256" key="4">
    <source>
        <dbReference type="ARBA" id="ARBA00023125"/>
    </source>
</evidence>
<dbReference type="AlphaFoldDB" id="A0A9Q9IQZ8"/>
<dbReference type="GO" id="GO:0003677">
    <property type="term" value="F:DNA binding"/>
    <property type="evidence" value="ECO:0007669"/>
    <property type="project" value="UniProtKB-KW"/>
</dbReference>
<dbReference type="Pfam" id="PF08281">
    <property type="entry name" value="Sigma70_r4_2"/>
    <property type="match status" value="1"/>
</dbReference>
<dbReference type="Proteomes" id="UP001058003">
    <property type="component" value="Chromosome"/>
</dbReference>
<evidence type="ECO:0000256" key="1">
    <source>
        <dbReference type="ARBA" id="ARBA00010641"/>
    </source>
</evidence>
<feature type="domain" description="RNA polymerase sigma factor 70 region 4 type 2" evidence="7">
    <location>
        <begin position="119"/>
        <end position="168"/>
    </location>
</feature>
<dbReference type="InterPro" id="IPR039425">
    <property type="entry name" value="RNA_pol_sigma-70-like"/>
</dbReference>
<dbReference type="GO" id="GO:0016987">
    <property type="term" value="F:sigma factor activity"/>
    <property type="evidence" value="ECO:0007669"/>
    <property type="project" value="UniProtKB-KW"/>
</dbReference>